<reference evidence="3" key="1">
    <citation type="journal article" date="2019" name="Int. J. Syst. Evol. Microbiol.">
        <title>The Global Catalogue of Microorganisms (GCM) 10K type strain sequencing project: providing services to taxonomists for standard genome sequencing and annotation.</title>
        <authorList>
            <consortium name="The Broad Institute Genomics Platform"/>
            <consortium name="The Broad Institute Genome Sequencing Center for Infectious Disease"/>
            <person name="Wu L."/>
            <person name="Ma J."/>
        </authorList>
    </citation>
    <scope>NUCLEOTIDE SEQUENCE [LARGE SCALE GENOMIC DNA]</scope>
    <source>
        <strain evidence="3">JCM 17939</strain>
    </source>
</reference>
<dbReference type="RefSeq" id="WP_345439181.1">
    <property type="nucleotide sequence ID" value="NZ_BAABHK010000017.1"/>
</dbReference>
<keyword evidence="3" id="KW-1185">Reference proteome</keyword>
<proteinExistence type="predicted"/>
<gene>
    <name evidence="2" type="ORF">GCM10023196_084950</name>
</gene>
<keyword evidence="1" id="KW-0732">Signal</keyword>
<dbReference type="EMBL" id="BAABHK010000017">
    <property type="protein sequence ID" value="GAA4636190.1"/>
    <property type="molecule type" value="Genomic_DNA"/>
</dbReference>
<organism evidence="2 3">
    <name type="scientific">Actinoallomurus vinaceus</name>
    <dbReference type="NCBI Taxonomy" id="1080074"/>
    <lineage>
        <taxon>Bacteria</taxon>
        <taxon>Bacillati</taxon>
        <taxon>Actinomycetota</taxon>
        <taxon>Actinomycetes</taxon>
        <taxon>Streptosporangiales</taxon>
        <taxon>Thermomonosporaceae</taxon>
        <taxon>Actinoallomurus</taxon>
    </lineage>
</organism>
<sequence>MPNRPTRVMAWMAFLVIALTICSDSVTGGLPACPSGPSDSAAPAMPPRPAEGHWRIVAADPVPVLSAAHDEPAIVSVGAGGVWVAGTDSKVLRDRIENTAVLLRFDGERLRRVRTPAAERDSRFSSLFATPSGELWLPGQNGNRAVVYRSDSGRWTTARSLPDHDGFGFNVDAGLAISGDDVWMYEPLQMMHYDGREWREPGGLMGDPHVVVSGMAGQTADDMWAVGEWDTTPGVSDSSPIAGVGGTFYGREWKRAGPPSNRSDDPMLRMEALTRDAHTGRLWAVGFTGRATSPEHRTVLATLE</sequence>
<accession>A0ABP8UPD6</accession>
<evidence type="ECO:0000313" key="2">
    <source>
        <dbReference type="EMBL" id="GAA4636190.1"/>
    </source>
</evidence>
<name>A0ABP8UPD6_9ACTN</name>
<evidence type="ECO:0000256" key="1">
    <source>
        <dbReference type="SAM" id="SignalP"/>
    </source>
</evidence>
<comment type="caution">
    <text evidence="2">The sequence shown here is derived from an EMBL/GenBank/DDBJ whole genome shotgun (WGS) entry which is preliminary data.</text>
</comment>
<evidence type="ECO:0000313" key="3">
    <source>
        <dbReference type="Proteomes" id="UP001501442"/>
    </source>
</evidence>
<feature type="chain" id="PRO_5045711312" evidence="1">
    <location>
        <begin position="29"/>
        <end position="304"/>
    </location>
</feature>
<protein>
    <submittedName>
        <fullName evidence="2">Uncharacterized protein</fullName>
    </submittedName>
</protein>
<feature type="signal peptide" evidence="1">
    <location>
        <begin position="1"/>
        <end position="28"/>
    </location>
</feature>
<dbReference type="Proteomes" id="UP001501442">
    <property type="component" value="Unassembled WGS sequence"/>
</dbReference>